<name>A0A8S5UXF3_9CAUD</name>
<keyword evidence="1" id="KW-0929">Antimicrobial</keyword>
<proteinExistence type="predicted"/>
<reference evidence="3" key="1">
    <citation type="journal article" date="2021" name="Proc. Natl. Acad. Sci. U.S.A.">
        <title>A Catalog of Tens of Thousands of Viruses from Human Metagenomes Reveals Hidden Associations with Chronic Diseases.</title>
        <authorList>
            <person name="Tisza M.J."/>
            <person name="Buck C.B."/>
        </authorList>
    </citation>
    <scope>NUCLEOTIDE SEQUENCE</scope>
    <source>
        <strain evidence="3">CtW0z17</strain>
    </source>
</reference>
<dbReference type="InterPro" id="IPR007921">
    <property type="entry name" value="CHAP_dom"/>
</dbReference>
<protein>
    <submittedName>
        <fullName evidence="3">CHAP domain protein</fullName>
    </submittedName>
</protein>
<dbReference type="Gene3D" id="3.90.1720.10">
    <property type="entry name" value="endopeptidase domain like (from Nostoc punctiforme)"/>
    <property type="match status" value="1"/>
</dbReference>
<sequence length="758" mass="84400">MAIDIFQVGAQLGAPASKASNVRYDNSGQQAVARESSQTGRIIQAGVEQVREQIIRTDVLQANNEYVKRTNDLRMQLMQKKEKGALDIVGEYEAGERKIRSELMAQSPQSVKYGKGAMLFDYSTQQTDNANRRVLGQYRAQQFEAWQNTTFANSINSSVQKAVLSPNDPAVIADVQKEIDYAINSRYGTYGRERLDLEYRKWTGVLGQALIDRSYANGDINTAEAYVEKYGPYMDPGVTSAYAKNVYARKQEERQFNMGQNLYATFGEDEGAARDYIFGDNFSNEIDTNAILKAANGDIGKNFGENQCTVGVNRWLKAGGAKEGNTWAPTNMEDAKKNGVFFTQRNQLRNGDIVYWDWEGNDDSDHVGIYEKSTGKVIQAGSHGTAKLDLDHYKVLGFAHPISAAPTLEDKQKAWNNYVQQVNINKSIKANQQNMIIKNIEQRLWDNFKTGIIDSQDMRNMVFSASGGDADVERTLLKFGDDLIGIQTKAAAAVSNSGIYKSIKDAITNSTVTPAEAVSLINQNATVLGEADRSRLLAFARNQDPRNKDVDKRLAIIIDETIDDKVERGDLQAFLDNALQDITDPDARFATGNEVLKEAFKNRAIYKSFNSKQLEWGSLKSSLSPNLSPYIDIYQKRNGNNIDLGSAKTFFGAINPNDLYQVSALKKVTEENRPMDIQELNKQIAAIALSNGVDAAPHLLEMPQQNETAVQQNESTPWFSDWGASERTGLAAMNFSDAIESIKQRHLAALRGEINEEW</sequence>
<evidence type="ECO:0000259" key="2">
    <source>
        <dbReference type="Pfam" id="PF05257"/>
    </source>
</evidence>
<evidence type="ECO:0000313" key="3">
    <source>
        <dbReference type="EMBL" id="DAF99167.1"/>
    </source>
</evidence>
<dbReference type="EMBL" id="BK016161">
    <property type="protein sequence ID" value="DAF99167.1"/>
    <property type="molecule type" value="Genomic_DNA"/>
</dbReference>
<accession>A0A8S5UXF3</accession>
<dbReference type="Pfam" id="PF05257">
    <property type="entry name" value="CHAP"/>
    <property type="match status" value="1"/>
</dbReference>
<feature type="domain" description="Peptidase C51" evidence="2">
    <location>
        <begin position="306"/>
        <end position="377"/>
    </location>
</feature>
<organism evidence="3">
    <name type="scientific">Podoviridae sp. ctW0z17</name>
    <dbReference type="NCBI Taxonomy" id="2825254"/>
    <lineage>
        <taxon>Viruses</taxon>
        <taxon>Duplodnaviria</taxon>
        <taxon>Heunggongvirae</taxon>
        <taxon>Uroviricota</taxon>
        <taxon>Caudoviricetes</taxon>
    </lineage>
</organism>
<evidence type="ECO:0000256" key="1">
    <source>
        <dbReference type="ARBA" id="ARBA00022529"/>
    </source>
</evidence>